<dbReference type="Proteomes" id="UP000659904">
    <property type="component" value="Unassembled WGS sequence"/>
</dbReference>
<dbReference type="RefSeq" id="WP_170213270.1">
    <property type="nucleotide sequence ID" value="NZ_BONH01000005.1"/>
</dbReference>
<feature type="domain" description="Knr4/Smi1-like" evidence="1">
    <location>
        <begin position="38"/>
        <end position="213"/>
    </location>
</feature>
<proteinExistence type="predicted"/>
<dbReference type="AlphaFoldDB" id="A0A8J3K4E5"/>
<reference evidence="2 3" key="1">
    <citation type="submission" date="2021-01" db="EMBL/GenBank/DDBJ databases">
        <title>Whole genome shotgun sequence of Catellatospora citrea NBRC 14495.</title>
        <authorList>
            <person name="Komaki H."/>
            <person name="Tamura T."/>
        </authorList>
    </citation>
    <scope>NUCLEOTIDE SEQUENCE [LARGE SCALE GENOMIC DNA]</scope>
    <source>
        <strain evidence="2 3">NBRC 14495</strain>
    </source>
</reference>
<dbReference type="Pfam" id="PF09346">
    <property type="entry name" value="SMI1_KNR4"/>
    <property type="match status" value="1"/>
</dbReference>
<dbReference type="EMBL" id="BONH01000005">
    <property type="protein sequence ID" value="GIF96531.1"/>
    <property type="molecule type" value="Genomic_DNA"/>
</dbReference>
<sequence>MGSVDWTGVRERVESLRARPGHERLFGAESHGFTLAPALGPDDLADLEARLGVELPDDYRRFLTEVGAGGAGPFCGVNTIRRADRGWQWHGECAELTDVTRLGQPFLVDRPYGDLLAALDEQEPQEADFVDPAAFDDAAGRWRDQMWEIVDRPEFSAGAICLVHEGCNRRYWLVVSGSARGTVWYDGSCDWADMIVEENEQGLPASFGEWYLGWLDDTERCLAP</sequence>
<protein>
    <recommendedName>
        <fullName evidence="1">Knr4/Smi1-like domain-containing protein</fullName>
    </recommendedName>
</protein>
<dbReference type="Gene3D" id="3.40.1580.10">
    <property type="entry name" value="SMI1/KNR4-like"/>
    <property type="match status" value="1"/>
</dbReference>
<keyword evidence="3" id="KW-1185">Reference proteome</keyword>
<organism evidence="2 3">
    <name type="scientific">Catellatospora citrea</name>
    <dbReference type="NCBI Taxonomy" id="53366"/>
    <lineage>
        <taxon>Bacteria</taxon>
        <taxon>Bacillati</taxon>
        <taxon>Actinomycetota</taxon>
        <taxon>Actinomycetes</taxon>
        <taxon>Micromonosporales</taxon>
        <taxon>Micromonosporaceae</taxon>
        <taxon>Catellatospora</taxon>
    </lineage>
</organism>
<accession>A0A8J3K4E5</accession>
<dbReference type="InterPro" id="IPR018958">
    <property type="entry name" value="Knr4/Smi1-like_dom"/>
</dbReference>
<name>A0A8J3K4E5_9ACTN</name>
<dbReference type="SUPFAM" id="SSF160631">
    <property type="entry name" value="SMI1/KNR4-like"/>
    <property type="match status" value="1"/>
</dbReference>
<gene>
    <name evidence="2" type="ORF">Cci01nite_16250</name>
</gene>
<comment type="caution">
    <text evidence="2">The sequence shown here is derived from an EMBL/GenBank/DDBJ whole genome shotgun (WGS) entry which is preliminary data.</text>
</comment>
<dbReference type="InterPro" id="IPR037883">
    <property type="entry name" value="Knr4/Smi1-like_sf"/>
</dbReference>
<evidence type="ECO:0000259" key="1">
    <source>
        <dbReference type="SMART" id="SM00860"/>
    </source>
</evidence>
<evidence type="ECO:0000313" key="3">
    <source>
        <dbReference type="Proteomes" id="UP000659904"/>
    </source>
</evidence>
<dbReference type="SMART" id="SM00860">
    <property type="entry name" value="SMI1_KNR4"/>
    <property type="match status" value="1"/>
</dbReference>
<evidence type="ECO:0000313" key="2">
    <source>
        <dbReference type="EMBL" id="GIF96531.1"/>
    </source>
</evidence>